<feature type="compositionally biased region" description="Low complexity" evidence="1">
    <location>
        <begin position="181"/>
        <end position="203"/>
    </location>
</feature>
<comment type="caution">
    <text evidence="2">The sequence shown here is derived from an EMBL/GenBank/DDBJ whole genome shotgun (WGS) entry which is preliminary data.</text>
</comment>
<dbReference type="InParanoid" id="A0A151ZGB8"/>
<dbReference type="FunCoup" id="A0A151ZGB8">
    <property type="interactions" value="48"/>
</dbReference>
<dbReference type="Proteomes" id="UP000076078">
    <property type="component" value="Unassembled WGS sequence"/>
</dbReference>
<protein>
    <submittedName>
        <fullName evidence="2">Uncharacterized protein</fullName>
    </submittedName>
</protein>
<dbReference type="AlphaFoldDB" id="A0A151ZGB8"/>
<feature type="region of interest" description="Disordered" evidence="1">
    <location>
        <begin position="181"/>
        <end position="204"/>
    </location>
</feature>
<dbReference type="OrthoDB" id="514167at2759"/>
<dbReference type="OMA" id="YPMRILR"/>
<accession>A0A151ZGB8</accession>
<dbReference type="EMBL" id="LODT01000028">
    <property type="protein sequence ID" value="KYQ93016.1"/>
    <property type="molecule type" value="Genomic_DNA"/>
</dbReference>
<keyword evidence="3" id="KW-1185">Reference proteome</keyword>
<proteinExistence type="predicted"/>
<dbReference type="Pfam" id="PF10036">
    <property type="entry name" value="RLL"/>
    <property type="match status" value="1"/>
</dbReference>
<reference evidence="2 3" key="1">
    <citation type="submission" date="2015-12" db="EMBL/GenBank/DDBJ databases">
        <title>Dictyostelia acquired genes for synthesis and detection of signals that induce cell-type specialization by lateral gene transfer from prokaryotes.</title>
        <authorList>
            <person name="Gloeckner G."/>
            <person name="Schaap P."/>
        </authorList>
    </citation>
    <scope>NUCLEOTIDE SEQUENCE [LARGE SCALE GENOMIC DNA]</scope>
    <source>
        <strain evidence="2 3">TK</strain>
    </source>
</reference>
<name>A0A151ZGB8_TIELA</name>
<evidence type="ECO:0000313" key="3">
    <source>
        <dbReference type="Proteomes" id="UP000076078"/>
    </source>
</evidence>
<evidence type="ECO:0000313" key="2">
    <source>
        <dbReference type="EMBL" id="KYQ93016.1"/>
    </source>
</evidence>
<dbReference type="PANTHER" id="PTHR15924">
    <property type="entry name" value="CLE"/>
    <property type="match status" value="1"/>
</dbReference>
<dbReference type="InterPro" id="IPR019265">
    <property type="entry name" value="RTRAF"/>
</dbReference>
<evidence type="ECO:0000256" key="1">
    <source>
        <dbReference type="SAM" id="MobiDB-lite"/>
    </source>
</evidence>
<dbReference type="STRING" id="361077.A0A151ZGB8"/>
<gene>
    <name evidence="2" type="ORF">DLAC_05621</name>
</gene>
<sequence>MSLARKLKILHYPNANSIKFESREQFIGITTFLIDKYFNNWINIENKENLLTVNDGWEPVFLEFLSRNQVSSLSKDLSDMKNKEHILDLLSTLAIKSYYKENSEQIHETKYKCLQKMKLKQSTCSQEELTQAIFKLAQLFNIKVTDEKSYLKILKIIVRIAERKFDDLPNLVIKEKDNTTKTTTTTTTTTNNNNNNNSNDNSTSEIVNNNIYPLGFSDLGNDKMTTAATILRLLYVSDLREVQTKINQILEAVQSFTADPQTNFALGVVGR</sequence>
<organism evidence="2 3">
    <name type="scientific">Tieghemostelium lacteum</name>
    <name type="common">Slime mold</name>
    <name type="synonym">Dictyostelium lacteum</name>
    <dbReference type="NCBI Taxonomy" id="361077"/>
    <lineage>
        <taxon>Eukaryota</taxon>
        <taxon>Amoebozoa</taxon>
        <taxon>Evosea</taxon>
        <taxon>Eumycetozoa</taxon>
        <taxon>Dictyostelia</taxon>
        <taxon>Dictyosteliales</taxon>
        <taxon>Raperosteliaceae</taxon>
        <taxon>Tieghemostelium</taxon>
    </lineage>
</organism>